<feature type="compositionally biased region" description="Basic and acidic residues" evidence="1">
    <location>
        <begin position="217"/>
        <end position="227"/>
    </location>
</feature>
<protein>
    <submittedName>
        <fullName evidence="2">Uncharacterized protein</fullName>
    </submittedName>
</protein>
<dbReference type="Proteomes" id="UP001157017">
    <property type="component" value="Unassembled WGS sequence"/>
</dbReference>
<feature type="region of interest" description="Disordered" evidence="1">
    <location>
        <begin position="96"/>
        <end position="182"/>
    </location>
</feature>
<reference evidence="3" key="1">
    <citation type="journal article" date="2019" name="Int. J. Syst. Evol. Microbiol.">
        <title>The Global Catalogue of Microorganisms (GCM) 10K type strain sequencing project: providing services to taxonomists for standard genome sequencing and annotation.</title>
        <authorList>
            <consortium name="The Broad Institute Genomics Platform"/>
            <consortium name="The Broad Institute Genome Sequencing Center for Infectious Disease"/>
            <person name="Wu L."/>
            <person name="Ma J."/>
        </authorList>
    </citation>
    <scope>NUCLEOTIDE SEQUENCE [LARGE SCALE GENOMIC DNA]</scope>
    <source>
        <strain evidence="3">NBRC 108730</strain>
    </source>
</reference>
<evidence type="ECO:0000313" key="3">
    <source>
        <dbReference type="Proteomes" id="UP001157017"/>
    </source>
</evidence>
<feature type="region of interest" description="Disordered" evidence="1">
    <location>
        <begin position="217"/>
        <end position="268"/>
    </location>
</feature>
<sequence length="268" mass="26788">MAVAEGRRHGVDVRRLATQAGWGAFGGLVGAPLTAGGLRGLQRLGAPAAVRPAAAIGASAAGEWVAEGTTSLAQTGRWVAPGSAASSAAVEAAAGLTGRGRRRAPHLDGAGRTGASETVGSIEMAPVRARSGEPALLDATEPTPLPGPPARDGQPPAGTPSGRLPGRPPGAASTSTWVETPRIEGPQVRAVLSHPGLRVERVLSGAGTSGLETVVHDGTVEERRARLTAEPSGAPRSGRGRPAAHRVAAGAGARPRRRPPGAAPARRP</sequence>
<proteinExistence type="predicted"/>
<gene>
    <name evidence="2" type="ORF">GCM10025868_45370</name>
</gene>
<organism evidence="2 3">
    <name type="scientific">Angustibacter aerolatus</name>
    <dbReference type="NCBI Taxonomy" id="1162965"/>
    <lineage>
        <taxon>Bacteria</taxon>
        <taxon>Bacillati</taxon>
        <taxon>Actinomycetota</taxon>
        <taxon>Actinomycetes</taxon>
        <taxon>Kineosporiales</taxon>
        <taxon>Kineosporiaceae</taxon>
    </lineage>
</organism>
<evidence type="ECO:0000313" key="2">
    <source>
        <dbReference type="EMBL" id="GMA89287.1"/>
    </source>
</evidence>
<name>A0ABQ6JNH2_9ACTN</name>
<evidence type="ECO:0000256" key="1">
    <source>
        <dbReference type="SAM" id="MobiDB-lite"/>
    </source>
</evidence>
<dbReference type="EMBL" id="BSUZ01000001">
    <property type="protein sequence ID" value="GMA89287.1"/>
    <property type="molecule type" value="Genomic_DNA"/>
</dbReference>
<comment type="caution">
    <text evidence="2">The sequence shown here is derived from an EMBL/GenBank/DDBJ whole genome shotgun (WGS) entry which is preliminary data.</text>
</comment>
<accession>A0ABQ6JNH2</accession>
<keyword evidence="3" id="KW-1185">Reference proteome</keyword>